<dbReference type="PANTHER" id="PTHR47643">
    <property type="entry name" value="TPR DOMAIN PROTEIN (AFU_ORTHOLOGUE AFUA_5G12710)"/>
    <property type="match status" value="1"/>
</dbReference>
<dbReference type="InterPro" id="IPR001214">
    <property type="entry name" value="SET_dom"/>
</dbReference>
<dbReference type="OMA" id="IELCADN"/>
<feature type="non-terminal residue" evidence="3">
    <location>
        <position position="735"/>
    </location>
</feature>
<proteinExistence type="predicted"/>
<protein>
    <recommendedName>
        <fullName evidence="2">SET domain-containing protein</fullName>
    </recommendedName>
</protein>
<dbReference type="InterPro" id="IPR053209">
    <property type="entry name" value="Gramillin-biosynth_MTr"/>
</dbReference>
<name>G2Q4K3_THET4</name>
<reference evidence="3 4" key="1">
    <citation type="journal article" date="2011" name="Nat. Biotechnol.">
        <title>Comparative genomic analysis of the thermophilic biomass-degrading fungi Myceliophthora thermophila and Thielavia terrestris.</title>
        <authorList>
            <person name="Berka R.M."/>
            <person name="Grigoriev I.V."/>
            <person name="Otillar R."/>
            <person name="Salamov A."/>
            <person name="Grimwood J."/>
            <person name="Reid I."/>
            <person name="Ishmael N."/>
            <person name="John T."/>
            <person name="Darmond C."/>
            <person name="Moisan M.-C."/>
            <person name="Henrissat B."/>
            <person name="Coutinho P.M."/>
            <person name="Lombard V."/>
            <person name="Natvig D.O."/>
            <person name="Lindquist E."/>
            <person name="Schmutz J."/>
            <person name="Lucas S."/>
            <person name="Harris P."/>
            <person name="Powlowski J."/>
            <person name="Bellemare A."/>
            <person name="Taylor D."/>
            <person name="Butler G."/>
            <person name="de Vries R.P."/>
            <person name="Allijn I.E."/>
            <person name="van den Brink J."/>
            <person name="Ushinsky S."/>
            <person name="Storms R."/>
            <person name="Powell A.J."/>
            <person name="Paulsen I.T."/>
            <person name="Elbourne L.D.H."/>
            <person name="Baker S.E."/>
            <person name="Magnuson J."/>
            <person name="LaBoissiere S."/>
            <person name="Clutterbuck A.J."/>
            <person name="Martinez D."/>
            <person name="Wogulis M."/>
            <person name="de Leon A.L."/>
            <person name="Rey M.W."/>
            <person name="Tsang A."/>
        </authorList>
    </citation>
    <scope>NUCLEOTIDE SEQUENCE [LARGE SCALE GENOMIC DNA]</scope>
    <source>
        <strain evidence="4">ATCC 42464 / BCRC 31852 / DSM 1799</strain>
    </source>
</reference>
<evidence type="ECO:0000259" key="2">
    <source>
        <dbReference type="PROSITE" id="PS50280"/>
    </source>
</evidence>
<dbReference type="KEGG" id="mtm:MYCTH_62625"/>
<feature type="domain" description="SET" evidence="2">
    <location>
        <begin position="351"/>
        <end position="533"/>
    </location>
</feature>
<accession>G2Q4K3</accession>
<keyword evidence="4" id="KW-1185">Reference proteome</keyword>
<gene>
    <name evidence="3" type="ORF">MYCTH_62625</name>
</gene>
<dbReference type="SMART" id="SM00317">
    <property type="entry name" value="SET"/>
    <property type="match status" value="1"/>
</dbReference>
<feature type="region of interest" description="Disordered" evidence="1">
    <location>
        <begin position="1"/>
        <end position="33"/>
    </location>
</feature>
<evidence type="ECO:0000256" key="1">
    <source>
        <dbReference type="SAM" id="MobiDB-lite"/>
    </source>
</evidence>
<dbReference type="PANTHER" id="PTHR47643:SF2">
    <property type="entry name" value="TPR DOMAIN PROTEIN (AFU_ORTHOLOGUE AFUA_5G12710)"/>
    <property type="match status" value="1"/>
</dbReference>
<sequence>MAVTVTVTQQQQQQPQQPQASVAPSKPKAGMVPPRRLTKEELINTHNAHLKQQKSSPNAPRAVKQPVMSEAYPASTKSIRELEIIPLSELRAETHHRGKGIIVKLVSAPYVGAGAVSIAEDEFGNAVRLAIYNQPDSSILSGAPEGCVVAVKEPYYRSNGAPDDFIVCVDHPSDVVLLRFADPIIPEPLRLGPLLKTAEEWRNAGDRAFIEKDFPTSVFCYGEALQVSEDEGFRHAVYAKRANINLILGRYDAAKADALASRTGTSARDWRAYYNAGRAAYGLCEYRESEELLSRALEMAEPGSQHEKVLRELERCRARLREEATGEYDFAAMRASLGPRSVHMDRGSFLANTRVGESARHGGGRGLFATRDLAAGELVMVEKATLMPNQYEPSRASAALYALMVRQLCDNPSLAGPVLGLYDGGYARTGAEGTLVDGVPVVDVFLVESIRTKNCFSGPRSTVDDTRPGGGAGHVLPDGSPARRGMAKGLWVHSSRVNHSCVPNTMRSFVGDMLISRAARDIKAGEELFQQYVPVRTVVDVRNAQLRESWGFECACELCARESRSPEHMLARRKELVAAVERLCNKKVPGRELVPDAAIRAVDRLTRQLDDAHEPDLYADGIPRLTLVYPCNWLVAAHRGRKNHAKVVRYALQVLRCFGFRAPREPADQWDPRDMYAASGDATLMTVHVVATLRTLAEAYGALGRDDMARRCIDAAKLGYTIITGFENDLSTLDK</sequence>
<dbReference type="STRING" id="573729.G2Q4K3"/>
<dbReference type="AlphaFoldDB" id="G2Q4K3"/>
<feature type="compositionally biased region" description="Low complexity" evidence="1">
    <location>
        <begin position="1"/>
        <end position="25"/>
    </location>
</feature>
<dbReference type="Proteomes" id="UP000007322">
    <property type="component" value="Chromosome 1"/>
</dbReference>
<dbReference type="InterPro" id="IPR046341">
    <property type="entry name" value="SET_dom_sf"/>
</dbReference>
<dbReference type="InterPro" id="IPR011990">
    <property type="entry name" value="TPR-like_helical_dom_sf"/>
</dbReference>
<dbReference type="CDD" id="cd08161">
    <property type="entry name" value="SET"/>
    <property type="match status" value="1"/>
</dbReference>
<dbReference type="eggNOG" id="KOG2084">
    <property type="taxonomic scope" value="Eukaryota"/>
</dbReference>
<dbReference type="InParanoid" id="G2Q4K3"/>
<dbReference type="Gene3D" id="2.170.270.10">
    <property type="entry name" value="SET domain"/>
    <property type="match status" value="1"/>
</dbReference>
<dbReference type="SUPFAM" id="SSF82199">
    <property type="entry name" value="SET domain"/>
    <property type="match status" value="1"/>
</dbReference>
<dbReference type="PROSITE" id="PS50280">
    <property type="entry name" value="SET"/>
    <property type="match status" value="1"/>
</dbReference>
<dbReference type="EMBL" id="CP003002">
    <property type="protein sequence ID" value="AEO53696.1"/>
    <property type="molecule type" value="Genomic_DNA"/>
</dbReference>
<dbReference type="SUPFAM" id="SSF48452">
    <property type="entry name" value="TPR-like"/>
    <property type="match status" value="1"/>
</dbReference>
<dbReference type="Gene3D" id="1.25.40.10">
    <property type="entry name" value="Tetratricopeptide repeat domain"/>
    <property type="match status" value="1"/>
</dbReference>
<dbReference type="GeneID" id="11506042"/>
<dbReference type="HOGENOM" id="CLU_009043_1_0_1"/>
<evidence type="ECO:0000313" key="3">
    <source>
        <dbReference type="EMBL" id="AEO53696.1"/>
    </source>
</evidence>
<dbReference type="VEuPathDB" id="FungiDB:MYCTH_62625"/>
<dbReference type="OrthoDB" id="1028014at2759"/>
<dbReference type="RefSeq" id="XP_003658941.1">
    <property type="nucleotide sequence ID" value="XM_003658893.2"/>
</dbReference>
<dbReference type="CDD" id="cd20071">
    <property type="entry name" value="SET_SMYD"/>
    <property type="match status" value="1"/>
</dbReference>
<evidence type="ECO:0000313" key="4">
    <source>
        <dbReference type="Proteomes" id="UP000007322"/>
    </source>
</evidence>
<dbReference type="Pfam" id="PF00856">
    <property type="entry name" value="SET"/>
    <property type="match status" value="1"/>
</dbReference>
<organism evidence="3 4">
    <name type="scientific">Thermothelomyces thermophilus (strain ATCC 42464 / BCRC 31852 / DSM 1799)</name>
    <name type="common">Sporotrichum thermophile</name>
    <dbReference type="NCBI Taxonomy" id="573729"/>
    <lineage>
        <taxon>Eukaryota</taxon>
        <taxon>Fungi</taxon>
        <taxon>Dikarya</taxon>
        <taxon>Ascomycota</taxon>
        <taxon>Pezizomycotina</taxon>
        <taxon>Sordariomycetes</taxon>
        <taxon>Sordariomycetidae</taxon>
        <taxon>Sordariales</taxon>
        <taxon>Chaetomiaceae</taxon>
        <taxon>Thermothelomyces</taxon>
    </lineage>
</organism>
<feature type="region of interest" description="Disordered" evidence="1">
    <location>
        <begin position="459"/>
        <end position="481"/>
    </location>
</feature>